<protein>
    <submittedName>
        <fullName evidence="2">Collagen adhesion protein</fullName>
    </submittedName>
</protein>
<proteinExistence type="predicted"/>
<dbReference type="InterPro" id="IPR013783">
    <property type="entry name" value="Ig-like_fold"/>
</dbReference>
<evidence type="ECO:0000259" key="1">
    <source>
        <dbReference type="Pfam" id="PF17802"/>
    </source>
</evidence>
<dbReference type="Gene3D" id="2.60.40.10">
    <property type="entry name" value="Immunoglobulins"/>
    <property type="match status" value="1"/>
</dbReference>
<evidence type="ECO:0000313" key="2">
    <source>
        <dbReference type="EMBL" id="EKC77718.1"/>
    </source>
</evidence>
<dbReference type="Pfam" id="PF17802">
    <property type="entry name" value="SpaA"/>
    <property type="match status" value="1"/>
</dbReference>
<reference evidence="2" key="1">
    <citation type="journal article" date="2013" name="Environ. Microbiol.">
        <title>Microbiota from the distal guts of lean and obese adolescents exhibit partial functional redundancy besides clear differences in community structure.</title>
        <authorList>
            <person name="Ferrer M."/>
            <person name="Ruiz A."/>
            <person name="Lanza F."/>
            <person name="Haange S.B."/>
            <person name="Oberbach A."/>
            <person name="Till H."/>
            <person name="Bargiela R."/>
            <person name="Campoy C."/>
            <person name="Segura M.T."/>
            <person name="Richter M."/>
            <person name="von Bergen M."/>
            <person name="Seifert J."/>
            <person name="Suarez A."/>
        </authorList>
    </citation>
    <scope>NUCLEOTIDE SEQUENCE</scope>
</reference>
<dbReference type="AlphaFoldDB" id="K1U601"/>
<sequence>MFLKAAGSYENAKESERDVLVCDENGFAQSKKLPYGTYIVRQTKGWEGRELMDDFEVYIAQDGQTYRYLINNANF</sequence>
<dbReference type="EMBL" id="AJWZ01000156">
    <property type="protein sequence ID" value="EKC77718.1"/>
    <property type="molecule type" value="Genomic_DNA"/>
</dbReference>
<gene>
    <name evidence="2" type="ORF">OBE_00225</name>
</gene>
<name>K1U601_9ZZZZ</name>
<comment type="caution">
    <text evidence="2">The sequence shown here is derived from an EMBL/GenBank/DDBJ whole genome shotgun (WGS) entry which is preliminary data.</text>
</comment>
<organism evidence="2">
    <name type="scientific">human gut metagenome</name>
    <dbReference type="NCBI Taxonomy" id="408170"/>
    <lineage>
        <taxon>unclassified sequences</taxon>
        <taxon>metagenomes</taxon>
        <taxon>organismal metagenomes</taxon>
    </lineage>
</organism>
<dbReference type="InterPro" id="IPR041033">
    <property type="entry name" value="SpaA_PFL_dom_1"/>
</dbReference>
<feature type="domain" description="SpaA-like prealbumin fold" evidence="1">
    <location>
        <begin position="16"/>
        <end position="72"/>
    </location>
</feature>
<accession>K1U601</accession>